<name>T1HEC6_RHOPR</name>
<dbReference type="Proteomes" id="UP000015103">
    <property type="component" value="Unassembled WGS sequence"/>
</dbReference>
<sequence length="110" mass="12174">MPSTWKGGSNLQPLEKATGFPAAAYAAYAAGRGYSGESNNCIMQKTAPGLADAEPNHRDFGKKKSASADMLGNFCDWNCLGDRRTRGQRHFRRRLFGLSGCVMEERYWCC</sequence>
<dbReference type="VEuPathDB" id="VectorBase:RPRC002398"/>
<reference evidence="1" key="1">
    <citation type="submission" date="2015-05" db="UniProtKB">
        <authorList>
            <consortium name="EnsemblMetazoa"/>
        </authorList>
    </citation>
    <scope>IDENTIFICATION</scope>
</reference>
<dbReference type="EnsemblMetazoa" id="RPRC002398-RA">
    <property type="protein sequence ID" value="RPRC002398-PA"/>
    <property type="gene ID" value="RPRC002398"/>
</dbReference>
<dbReference type="HOGENOM" id="CLU_2174056_0_0_1"/>
<evidence type="ECO:0000313" key="1">
    <source>
        <dbReference type="EnsemblMetazoa" id="RPRC002398-PA"/>
    </source>
</evidence>
<dbReference type="EMBL" id="ACPB03007880">
    <property type="status" value="NOT_ANNOTATED_CDS"/>
    <property type="molecule type" value="Genomic_DNA"/>
</dbReference>
<evidence type="ECO:0000313" key="2">
    <source>
        <dbReference type="Proteomes" id="UP000015103"/>
    </source>
</evidence>
<proteinExistence type="predicted"/>
<protein>
    <submittedName>
        <fullName evidence="1">Uncharacterized protein</fullName>
    </submittedName>
</protein>
<dbReference type="AlphaFoldDB" id="T1HEC6"/>
<accession>T1HEC6</accession>
<keyword evidence="2" id="KW-1185">Reference proteome</keyword>
<organism evidence="1 2">
    <name type="scientific">Rhodnius prolixus</name>
    <name type="common">Triatomid bug</name>
    <dbReference type="NCBI Taxonomy" id="13249"/>
    <lineage>
        <taxon>Eukaryota</taxon>
        <taxon>Metazoa</taxon>
        <taxon>Ecdysozoa</taxon>
        <taxon>Arthropoda</taxon>
        <taxon>Hexapoda</taxon>
        <taxon>Insecta</taxon>
        <taxon>Pterygota</taxon>
        <taxon>Neoptera</taxon>
        <taxon>Paraneoptera</taxon>
        <taxon>Hemiptera</taxon>
        <taxon>Heteroptera</taxon>
        <taxon>Panheteroptera</taxon>
        <taxon>Cimicomorpha</taxon>
        <taxon>Reduviidae</taxon>
        <taxon>Triatominae</taxon>
        <taxon>Rhodnius</taxon>
    </lineage>
</organism>
<dbReference type="InParanoid" id="T1HEC6"/>